<gene>
    <name evidence="1" type="ORF">SCF082_LOCUS7564</name>
</gene>
<protein>
    <submittedName>
        <fullName evidence="1">Uncharacterized protein</fullName>
    </submittedName>
</protein>
<sequence>MAEEPPSVLAAFLGEAPSAAALRRPSSSAPSQRHYARGSGEDSSPDTPGLPQQDGGFDECAEYNGATSAETDLLGCGPLAHAKRAAKTARAAKPPKNAAEFKGSGFAGYAQVPSKPCGGKPPEIEDFSKTSTPMPEGVAKMFGEDGKDSPTDRGAERSQVSVNKARPRSGSRGGALCQSASMRDLERTPPTSAPTATVDYDPMGSSFGKRRFGGRG</sequence>
<evidence type="ECO:0000313" key="2">
    <source>
        <dbReference type="Proteomes" id="UP001642464"/>
    </source>
</evidence>
<keyword evidence="2" id="KW-1185">Reference proteome</keyword>
<comment type="caution">
    <text evidence="1">The sequence shown here is derived from an EMBL/GenBank/DDBJ whole genome shotgun (WGS) entry which is preliminary data.</text>
</comment>
<name>A0ABP0IK79_9DINO</name>
<proteinExistence type="predicted"/>
<organism evidence="1 2">
    <name type="scientific">Durusdinium trenchii</name>
    <dbReference type="NCBI Taxonomy" id="1381693"/>
    <lineage>
        <taxon>Eukaryota</taxon>
        <taxon>Sar</taxon>
        <taxon>Alveolata</taxon>
        <taxon>Dinophyceae</taxon>
        <taxon>Suessiales</taxon>
        <taxon>Symbiodiniaceae</taxon>
        <taxon>Durusdinium</taxon>
    </lineage>
</organism>
<accession>A0ABP0IK79</accession>
<dbReference type="EMBL" id="CAXAMM010004247">
    <property type="protein sequence ID" value="CAK9003003.1"/>
    <property type="molecule type" value="Genomic_DNA"/>
</dbReference>
<evidence type="ECO:0000313" key="1">
    <source>
        <dbReference type="EMBL" id="CAK9003003.1"/>
    </source>
</evidence>
<dbReference type="Proteomes" id="UP001642464">
    <property type="component" value="Unassembled WGS sequence"/>
</dbReference>
<reference evidence="1 2" key="1">
    <citation type="submission" date="2024-02" db="EMBL/GenBank/DDBJ databases">
        <authorList>
            <person name="Chen Y."/>
            <person name="Shah S."/>
            <person name="Dougan E. K."/>
            <person name="Thang M."/>
            <person name="Chan C."/>
        </authorList>
    </citation>
    <scope>NUCLEOTIDE SEQUENCE [LARGE SCALE GENOMIC DNA]</scope>
</reference>